<keyword evidence="1" id="KW-0805">Transcription regulation</keyword>
<dbReference type="SMART" id="SM00422">
    <property type="entry name" value="HTH_MERR"/>
    <property type="match status" value="1"/>
</dbReference>
<evidence type="ECO:0000256" key="1">
    <source>
        <dbReference type="ARBA" id="ARBA00023015"/>
    </source>
</evidence>
<dbReference type="PANTHER" id="PTHR30204">
    <property type="entry name" value="REDOX-CYCLING DRUG-SENSING TRANSCRIPTIONAL ACTIVATOR SOXR"/>
    <property type="match status" value="1"/>
</dbReference>
<proteinExistence type="predicted"/>
<dbReference type="Gene3D" id="1.10.1660.10">
    <property type="match status" value="1"/>
</dbReference>
<dbReference type="PANTHER" id="PTHR30204:SF92">
    <property type="entry name" value="HTH-TYPE TRANSCRIPTIONAL REGULATOR ZNTR"/>
    <property type="match status" value="1"/>
</dbReference>
<dbReference type="Pfam" id="PF00376">
    <property type="entry name" value="MerR"/>
    <property type="match status" value="1"/>
</dbReference>
<dbReference type="Proteomes" id="UP000216147">
    <property type="component" value="Unassembled WGS sequence"/>
</dbReference>
<evidence type="ECO:0000256" key="3">
    <source>
        <dbReference type="ARBA" id="ARBA00023163"/>
    </source>
</evidence>
<comment type="caution">
    <text evidence="5">The sequence shown here is derived from an EMBL/GenBank/DDBJ whole genome shotgun (WGS) entry which is preliminary data.</text>
</comment>
<dbReference type="CDD" id="cd04785">
    <property type="entry name" value="HTH_CadR-PbrR-like"/>
    <property type="match status" value="1"/>
</dbReference>
<dbReference type="Pfam" id="PF09278">
    <property type="entry name" value="MerR-DNA-bind"/>
    <property type="match status" value="1"/>
</dbReference>
<keyword evidence="3" id="KW-0804">Transcription</keyword>
<name>A0A258HP06_9CAUL</name>
<dbReference type="InterPro" id="IPR000551">
    <property type="entry name" value="MerR-type_HTH_dom"/>
</dbReference>
<keyword evidence="2" id="KW-0238">DNA-binding</keyword>
<gene>
    <name evidence="5" type="ORF">B7Y86_03335</name>
</gene>
<evidence type="ECO:0000259" key="4">
    <source>
        <dbReference type="PROSITE" id="PS50937"/>
    </source>
</evidence>
<sequence length="157" mass="17061">MSISSPTSALRSIGRLSLETGVKVPTIRFYEKIGLLAPPPRTASDRRLYDGAASRRLAFIRHARQLGFDLEAIRSLLDLSDQPDRPCADANVIAARHLADVEAKIAQLQALRVELSRMKADCAGGRVSACKVIEVLHDHGRCLSSHDTVDAAPALPR</sequence>
<evidence type="ECO:0000313" key="5">
    <source>
        <dbReference type="EMBL" id="OYX58058.1"/>
    </source>
</evidence>
<dbReference type="PROSITE" id="PS00552">
    <property type="entry name" value="HTH_MERR_1"/>
    <property type="match status" value="1"/>
</dbReference>
<dbReference type="EMBL" id="NCEQ01000003">
    <property type="protein sequence ID" value="OYX58058.1"/>
    <property type="molecule type" value="Genomic_DNA"/>
</dbReference>
<protein>
    <submittedName>
        <fullName evidence="5">Transcriptional regulator</fullName>
    </submittedName>
</protein>
<evidence type="ECO:0000256" key="2">
    <source>
        <dbReference type="ARBA" id="ARBA00023125"/>
    </source>
</evidence>
<accession>A0A258HP06</accession>
<dbReference type="InterPro" id="IPR015358">
    <property type="entry name" value="Tscrpt_reg_MerR_DNA-bd"/>
</dbReference>
<dbReference type="InterPro" id="IPR047057">
    <property type="entry name" value="MerR_fam"/>
</dbReference>
<dbReference type="GO" id="GO:0003677">
    <property type="term" value="F:DNA binding"/>
    <property type="evidence" value="ECO:0007669"/>
    <property type="project" value="UniProtKB-KW"/>
</dbReference>
<reference evidence="5 6" key="1">
    <citation type="submission" date="2017-03" db="EMBL/GenBank/DDBJ databases">
        <title>Lifting the veil on microbial sulfur biogeochemistry in mining wastewaters.</title>
        <authorList>
            <person name="Kantor R.S."/>
            <person name="Colenbrander Nelson T."/>
            <person name="Marshall S."/>
            <person name="Bennett D."/>
            <person name="Apte S."/>
            <person name="Camacho D."/>
            <person name="Thomas B.C."/>
            <person name="Warren L.A."/>
            <person name="Banfield J.F."/>
        </authorList>
    </citation>
    <scope>NUCLEOTIDE SEQUENCE [LARGE SCALE GENOMIC DNA]</scope>
    <source>
        <strain evidence="5">32-68-21</strain>
    </source>
</reference>
<dbReference type="PRINTS" id="PR00040">
    <property type="entry name" value="HTHMERR"/>
</dbReference>
<evidence type="ECO:0000313" key="6">
    <source>
        <dbReference type="Proteomes" id="UP000216147"/>
    </source>
</evidence>
<dbReference type="GO" id="GO:0003700">
    <property type="term" value="F:DNA-binding transcription factor activity"/>
    <property type="evidence" value="ECO:0007669"/>
    <property type="project" value="InterPro"/>
</dbReference>
<dbReference type="PROSITE" id="PS50937">
    <property type="entry name" value="HTH_MERR_2"/>
    <property type="match status" value="1"/>
</dbReference>
<organism evidence="5 6">
    <name type="scientific">Brevundimonas subvibrioides</name>
    <dbReference type="NCBI Taxonomy" id="74313"/>
    <lineage>
        <taxon>Bacteria</taxon>
        <taxon>Pseudomonadati</taxon>
        <taxon>Pseudomonadota</taxon>
        <taxon>Alphaproteobacteria</taxon>
        <taxon>Caulobacterales</taxon>
        <taxon>Caulobacteraceae</taxon>
        <taxon>Brevundimonas</taxon>
    </lineage>
</organism>
<dbReference type="InterPro" id="IPR009061">
    <property type="entry name" value="DNA-bd_dom_put_sf"/>
</dbReference>
<dbReference type="AlphaFoldDB" id="A0A258HP06"/>
<dbReference type="SUPFAM" id="SSF46955">
    <property type="entry name" value="Putative DNA-binding domain"/>
    <property type="match status" value="1"/>
</dbReference>
<feature type="domain" description="HTH merR-type" evidence="4">
    <location>
        <begin position="12"/>
        <end position="79"/>
    </location>
</feature>